<feature type="non-terminal residue" evidence="2">
    <location>
        <position position="1"/>
    </location>
</feature>
<feature type="compositionally biased region" description="Basic residues" evidence="1">
    <location>
        <begin position="70"/>
        <end position="80"/>
    </location>
</feature>
<dbReference type="EMBL" id="CADCVL010000203">
    <property type="protein sequence ID" value="CAA9477230.1"/>
    <property type="molecule type" value="Genomic_DNA"/>
</dbReference>
<feature type="compositionally biased region" description="Basic residues" evidence="1">
    <location>
        <begin position="1"/>
        <end position="16"/>
    </location>
</feature>
<sequence>AGAGSRRRSARARRAPQGRPPADGGRRPGRRGARTRGRAGGGRRRRARGDRRAAPRRRGHLVGRGSRPPGRLRRCRAGTP</sequence>
<accession>A0A6J4RMI5</accession>
<dbReference type="AlphaFoldDB" id="A0A6J4RMI5"/>
<feature type="compositionally biased region" description="Basic residues" evidence="1">
    <location>
        <begin position="27"/>
        <end position="61"/>
    </location>
</feature>
<proteinExistence type="predicted"/>
<gene>
    <name evidence="2" type="ORF">AVDCRST_MAG65-1207</name>
</gene>
<evidence type="ECO:0000256" key="1">
    <source>
        <dbReference type="SAM" id="MobiDB-lite"/>
    </source>
</evidence>
<name>A0A6J4RMI5_9ACTN</name>
<evidence type="ECO:0000313" key="2">
    <source>
        <dbReference type="EMBL" id="CAA9477230.1"/>
    </source>
</evidence>
<feature type="non-terminal residue" evidence="2">
    <location>
        <position position="80"/>
    </location>
</feature>
<reference evidence="2" key="1">
    <citation type="submission" date="2020-02" db="EMBL/GenBank/DDBJ databases">
        <authorList>
            <person name="Meier V. D."/>
        </authorList>
    </citation>
    <scope>NUCLEOTIDE SEQUENCE</scope>
    <source>
        <strain evidence="2">AVDCRST_MAG65</strain>
    </source>
</reference>
<feature type="region of interest" description="Disordered" evidence="1">
    <location>
        <begin position="1"/>
        <end position="80"/>
    </location>
</feature>
<organism evidence="2">
    <name type="scientific">uncultured Solirubrobacteraceae bacterium</name>
    <dbReference type="NCBI Taxonomy" id="1162706"/>
    <lineage>
        <taxon>Bacteria</taxon>
        <taxon>Bacillati</taxon>
        <taxon>Actinomycetota</taxon>
        <taxon>Thermoleophilia</taxon>
        <taxon>Solirubrobacterales</taxon>
        <taxon>Solirubrobacteraceae</taxon>
        <taxon>environmental samples</taxon>
    </lineage>
</organism>
<protein>
    <submittedName>
        <fullName evidence="2">Uncharacterized protein</fullName>
    </submittedName>
</protein>